<dbReference type="Proteomes" id="UP000824001">
    <property type="component" value="Unassembled WGS sequence"/>
</dbReference>
<protein>
    <recommendedName>
        <fullName evidence="1">DUF5655 domain-containing protein</fullName>
    </recommendedName>
</protein>
<gene>
    <name evidence="2" type="ORF">IAC18_00135</name>
</gene>
<dbReference type="InterPro" id="IPR043714">
    <property type="entry name" value="DUF5655"/>
</dbReference>
<name>A0A9D1FBX7_9FIRM</name>
<evidence type="ECO:0000313" key="3">
    <source>
        <dbReference type="Proteomes" id="UP000824001"/>
    </source>
</evidence>
<dbReference type="Pfam" id="PF18899">
    <property type="entry name" value="DUF5655"/>
    <property type="match status" value="1"/>
</dbReference>
<evidence type="ECO:0000313" key="2">
    <source>
        <dbReference type="EMBL" id="HIS65944.1"/>
    </source>
</evidence>
<evidence type="ECO:0000259" key="1">
    <source>
        <dbReference type="Pfam" id="PF18899"/>
    </source>
</evidence>
<dbReference type="EMBL" id="DVJK01000002">
    <property type="protein sequence ID" value="HIS65944.1"/>
    <property type="molecule type" value="Genomic_DNA"/>
</dbReference>
<dbReference type="AlphaFoldDB" id="A0A9D1FBX7"/>
<reference evidence="2" key="2">
    <citation type="journal article" date="2021" name="PeerJ">
        <title>Extensive microbial diversity within the chicken gut microbiome revealed by metagenomics and culture.</title>
        <authorList>
            <person name="Gilroy R."/>
            <person name="Ravi A."/>
            <person name="Getino M."/>
            <person name="Pursley I."/>
            <person name="Horton D.L."/>
            <person name="Alikhan N.F."/>
            <person name="Baker D."/>
            <person name="Gharbi K."/>
            <person name="Hall N."/>
            <person name="Watson M."/>
            <person name="Adriaenssens E.M."/>
            <person name="Foster-Nyarko E."/>
            <person name="Jarju S."/>
            <person name="Secka A."/>
            <person name="Antonio M."/>
            <person name="Oren A."/>
            <person name="Chaudhuri R.R."/>
            <person name="La Ragione R."/>
            <person name="Hildebrand F."/>
            <person name="Pallen M.J."/>
        </authorList>
    </citation>
    <scope>NUCLEOTIDE SEQUENCE</scope>
    <source>
        <strain evidence="2">ChiHjej10B9-9673</strain>
    </source>
</reference>
<proteinExistence type="predicted"/>
<organism evidence="2 3">
    <name type="scientific">Candidatus Scatomorpha merdipullorum</name>
    <dbReference type="NCBI Taxonomy" id="2840927"/>
    <lineage>
        <taxon>Bacteria</taxon>
        <taxon>Bacillati</taxon>
        <taxon>Bacillota</taxon>
        <taxon>Clostridia</taxon>
        <taxon>Eubacteriales</taxon>
        <taxon>Candidatus Scatomorpha</taxon>
    </lineage>
</organism>
<accession>A0A9D1FBX7</accession>
<feature type="domain" description="DUF5655" evidence="1">
    <location>
        <begin position="11"/>
        <end position="119"/>
    </location>
</feature>
<sequence length="123" mass="14227">MTQAELEFFMGHEAALPLYAELRERLFERWPETELRVSRTQISFKARYGFAFVSTRRMGRKCPEVFIILSLGLGRELKSGRVLAASEPYPGRWTHHIIISSPEEIDAELLAWLAEAREFALTK</sequence>
<reference evidence="2" key="1">
    <citation type="submission" date="2020-10" db="EMBL/GenBank/DDBJ databases">
        <authorList>
            <person name="Gilroy R."/>
        </authorList>
    </citation>
    <scope>NUCLEOTIDE SEQUENCE</scope>
    <source>
        <strain evidence="2">ChiHjej10B9-9673</strain>
    </source>
</reference>
<comment type="caution">
    <text evidence="2">The sequence shown here is derived from an EMBL/GenBank/DDBJ whole genome shotgun (WGS) entry which is preliminary data.</text>
</comment>